<dbReference type="InterPro" id="IPR004839">
    <property type="entry name" value="Aminotransferase_I/II_large"/>
</dbReference>
<evidence type="ECO:0000256" key="6">
    <source>
        <dbReference type="RuleBase" id="RU000481"/>
    </source>
</evidence>
<dbReference type="Gene3D" id="3.40.640.10">
    <property type="entry name" value="Type I PLP-dependent aspartate aminotransferase-like (Major domain)"/>
    <property type="match status" value="1"/>
</dbReference>
<feature type="domain" description="Aminotransferase class I/classII large" evidence="7">
    <location>
        <begin position="53"/>
        <end position="402"/>
    </location>
</feature>
<keyword evidence="9" id="KW-1185">Reference proteome</keyword>
<comment type="caution">
    <text evidence="8">The sequence shown here is derived from an EMBL/GenBank/DDBJ whole genome shotgun (WGS) entry which is preliminary data.</text>
</comment>
<dbReference type="PROSITE" id="PS00105">
    <property type="entry name" value="AA_TRANSFER_CLASS_1"/>
    <property type="match status" value="1"/>
</dbReference>
<evidence type="ECO:0000313" key="9">
    <source>
        <dbReference type="Proteomes" id="UP000596857"/>
    </source>
</evidence>
<keyword evidence="4 6" id="KW-0808">Transferase</keyword>
<dbReference type="CDD" id="cd00609">
    <property type="entry name" value="AAT_like"/>
    <property type="match status" value="1"/>
</dbReference>
<name>A0ABX1YFS0_9BACL</name>
<dbReference type="SUPFAM" id="SSF53383">
    <property type="entry name" value="PLP-dependent transferases"/>
    <property type="match status" value="1"/>
</dbReference>
<protein>
    <recommendedName>
        <fullName evidence="6">Aminotransferase</fullName>
        <ecNumber evidence="6">2.6.1.-</ecNumber>
    </recommendedName>
</protein>
<evidence type="ECO:0000256" key="2">
    <source>
        <dbReference type="ARBA" id="ARBA00007441"/>
    </source>
</evidence>
<dbReference type="InterPro" id="IPR050596">
    <property type="entry name" value="AspAT/PAT-like"/>
</dbReference>
<dbReference type="Pfam" id="PF00155">
    <property type="entry name" value="Aminotran_1_2"/>
    <property type="match status" value="1"/>
</dbReference>
<comment type="cofactor">
    <cofactor evidence="1 6">
        <name>pyridoxal 5'-phosphate</name>
        <dbReference type="ChEBI" id="CHEBI:597326"/>
    </cofactor>
</comment>
<evidence type="ECO:0000313" key="8">
    <source>
        <dbReference type="EMBL" id="NOU79857.1"/>
    </source>
</evidence>
<accession>A0ABX1YFS0</accession>
<keyword evidence="5" id="KW-0663">Pyridoxal phosphate</keyword>
<evidence type="ECO:0000259" key="7">
    <source>
        <dbReference type="Pfam" id="PF00155"/>
    </source>
</evidence>
<comment type="similarity">
    <text evidence="2 6">Belongs to the class-I pyridoxal-phosphate-dependent aminotransferase family.</text>
</comment>
<dbReference type="PANTHER" id="PTHR46383">
    <property type="entry name" value="ASPARTATE AMINOTRANSFERASE"/>
    <property type="match status" value="1"/>
</dbReference>
<reference evidence="8 9" key="1">
    <citation type="submission" date="2019-10" db="EMBL/GenBank/DDBJ databases">
        <title>Description of Paenibacillus terricola sp. nov.</title>
        <authorList>
            <person name="Carlier A."/>
            <person name="Qi S."/>
        </authorList>
    </citation>
    <scope>NUCLEOTIDE SEQUENCE [LARGE SCALE GENOMIC DNA]</scope>
    <source>
        <strain evidence="8 9">LMG 31459</strain>
    </source>
</reference>
<gene>
    <name evidence="8" type="ORF">GC101_13325</name>
</gene>
<sequence length="410" mass="44529">MNRKQSALSVDRHPRIQRLSGISLHSEPITPRLREIPPSGIRAFFDLAAGNNDIISLGVGEPDFATPEQVRAACIRALDRGETMYTPNSGRLELREEIAGYLQKGFDLQYDPADEILVTVGSSEAVDLALRAFIAPGDEILIPAPGYVAYAPIAYLNGGTLATVETTVEQGFKLTAEALKRAITPRSKLLMVNFPSNPTGAVMTYEDWLPVAEVVKEHGLIVISDEIYAELTYDSTHVSIASLPGMKERTVVISGFSKAFAMTGWRVGYACGNRELLAAMLKIHQYTAMCAPVLGQIAAAESLRSALPDKDRMKAYFKDRRTMFVDGLRSAGLPCHMPQGAFYAFASIARTGMTSEEFALRLLKEAGVAVVPGHVFGAGGEGYIRCSYAASTAKLTEALERLEGFMKVKI</sequence>
<dbReference type="Proteomes" id="UP000596857">
    <property type="component" value="Unassembled WGS sequence"/>
</dbReference>
<evidence type="ECO:0000256" key="5">
    <source>
        <dbReference type="ARBA" id="ARBA00022898"/>
    </source>
</evidence>
<dbReference type="PANTHER" id="PTHR46383:SF3">
    <property type="entry name" value="ASPARTATE AMINOTRANSFERASE-RELATED"/>
    <property type="match status" value="1"/>
</dbReference>
<dbReference type="EMBL" id="WHOB01000035">
    <property type="protein sequence ID" value="NOU79857.1"/>
    <property type="molecule type" value="Genomic_DNA"/>
</dbReference>
<dbReference type="InterPro" id="IPR015422">
    <property type="entry name" value="PyrdxlP-dep_Trfase_small"/>
</dbReference>
<dbReference type="GO" id="GO:0008483">
    <property type="term" value="F:transaminase activity"/>
    <property type="evidence" value="ECO:0007669"/>
    <property type="project" value="UniProtKB-KW"/>
</dbReference>
<dbReference type="InterPro" id="IPR015421">
    <property type="entry name" value="PyrdxlP-dep_Trfase_major"/>
</dbReference>
<evidence type="ECO:0000256" key="3">
    <source>
        <dbReference type="ARBA" id="ARBA00022576"/>
    </source>
</evidence>
<organism evidence="8 9">
    <name type="scientific">Paenibacillus phytohabitans</name>
    <dbReference type="NCBI Taxonomy" id="2654978"/>
    <lineage>
        <taxon>Bacteria</taxon>
        <taxon>Bacillati</taxon>
        <taxon>Bacillota</taxon>
        <taxon>Bacilli</taxon>
        <taxon>Bacillales</taxon>
        <taxon>Paenibacillaceae</taxon>
        <taxon>Paenibacillus</taxon>
    </lineage>
</organism>
<dbReference type="InterPro" id="IPR004838">
    <property type="entry name" value="NHTrfase_class1_PyrdxlP-BS"/>
</dbReference>
<evidence type="ECO:0000256" key="4">
    <source>
        <dbReference type="ARBA" id="ARBA00022679"/>
    </source>
</evidence>
<dbReference type="InterPro" id="IPR015424">
    <property type="entry name" value="PyrdxlP-dep_Trfase"/>
</dbReference>
<dbReference type="EC" id="2.6.1.-" evidence="6"/>
<keyword evidence="3 6" id="KW-0032">Aminotransferase</keyword>
<proteinExistence type="inferred from homology"/>
<dbReference type="Gene3D" id="3.90.1150.10">
    <property type="entry name" value="Aspartate Aminotransferase, domain 1"/>
    <property type="match status" value="1"/>
</dbReference>
<evidence type="ECO:0000256" key="1">
    <source>
        <dbReference type="ARBA" id="ARBA00001933"/>
    </source>
</evidence>